<sequence>MLPSSLLLTLLMLLPSISHAQTTSPKRGLTYLTPEHPNDDKALLSADSSLTWYYSYKSLPDAAVTGLEFVPMLWGDHDNTFVAEVTSQLPNVKYVLGFNEPDMSLDVGGTAISPERAAFLWKRDIQPLKGQVKLGAPAVSSAEWGMPWLKSFFDACDGCSFDFIPIHWYGNFEGLASHLGHYHVTFPDQKLWITELGYAHVDLQATEDFFNTTINYLDSLDYVERYSWFGAFRADVSNVGPNGAMLSADGELTNIGLWYLGLEGSGASSGAAAVLVKKMVLLGAMGFAVGWGILC</sequence>
<dbReference type="PANTHER" id="PTHR34154:SF3">
    <property type="entry name" value="ALKALI-SENSITIVE LINKAGE PROTEIN 1"/>
    <property type="match status" value="1"/>
</dbReference>
<dbReference type="SUPFAM" id="SSF51445">
    <property type="entry name" value="(Trans)glycosidases"/>
    <property type="match status" value="1"/>
</dbReference>
<name>A0A3N4LET3_9PEZI</name>
<evidence type="ECO:0000313" key="4">
    <source>
        <dbReference type="Proteomes" id="UP000277580"/>
    </source>
</evidence>
<keyword evidence="1" id="KW-0732">Signal</keyword>
<dbReference type="PANTHER" id="PTHR34154">
    <property type="entry name" value="ALKALI-SENSITIVE LINKAGE PROTEIN 1"/>
    <property type="match status" value="1"/>
</dbReference>
<dbReference type="STRING" id="1392247.A0A3N4LET3"/>
<dbReference type="GO" id="GO:0071966">
    <property type="term" value="P:fungal-type cell wall polysaccharide metabolic process"/>
    <property type="evidence" value="ECO:0007669"/>
    <property type="project" value="TreeGrafter"/>
</dbReference>
<dbReference type="InterPro" id="IPR017853">
    <property type="entry name" value="GH"/>
</dbReference>
<evidence type="ECO:0000256" key="1">
    <source>
        <dbReference type="SAM" id="SignalP"/>
    </source>
</evidence>
<proteinExistence type="predicted"/>
<dbReference type="Proteomes" id="UP000277580">
    <property type="component" value="Unassembled WGS sequence"/>
</dbReference>
<reference evidence="3 4" key="1">
    <citation type="journal article" date="2018" name="Nat. Ecol. Evol.">
        <title>Pezizomycetes genomes reveal the molecular basis of ectomycorrhizal truffle lifestyle.</title>
        <authorList>
            <person name="Murat C."/>
            <person name="Payen T."/>
            <person name="Noel B."/>
            <person name="Kuo A."/>
            <person name="Morin E."/>
            <person name="Chen J."/>
            <person name="Kohler A."/>
            <person name="Krizsan K."/>
            <person name="Balestrini R."/>
            <person name="Da Silva C."/>
            <person name="Montanini B."/>
            <person name="Hainaut M."/>
            <person name="Levati E."/>
            <person name="Barry K.W."/>
            <person name="Belfiori B."/>
            <person name="Cichocki N."/>
            <person name="Clum A."/>
            <person name="Dockter R.B."/>
            <person name="Fauchery L."/>
            <person name="Guy J."/>
            <person name="Iotti M."/>
            <person name="Le Tacon F."/>
            <person name="Lindquist E.A."/>
            <person name="Lipzen A."/>
            <person name="Malagnac F."/>
            <person name="Mello A."/>
            <person name="Molinier V."/>
            <person name="Miyauchi S."/>
            <person name="Poulain J."/>
            <person name="Riccioni C."/>
            <person name="Rubini A."/>
            <person name="Sitrit Y."/>
            <person name="Splivallo R."/>
            <person name="Traeger S."/>
            <person name="Wang M."/>
            <person name="Zifcakova L."/>
            <person name="Wipf D."/>
            <person name="Zambonelli A."/>
            <person name="Paolocci F."/>
            <person name="Nowrousian M."/>
            <person name="Ottonello S."/>
            <person name="Baldrian P."/>
            <person name="Spatafora J.W."/>
            <person name="Henrissat B."/>
            <person name="Nagy L.G."/>
            <person name="Aury J.M."/>
            <person name="Wincker P."/>
            <person name="Grigoriev I.V."/>
            <person name="Bonfante P."/>
            <person name="Martin F.M."/>
        </authorList>
    </citation>
    <scope>NUCLEOTIDE SEQUENCE [LARGE SCALE GENOMIC DNA]</scope>
    <source>
        <strain evidence="3 4">CCBAS932</strain>
    </source>
</reference>
<evidence type="ECO:0000259" key="2">
    <source>
        <dbReference type="Pfam" id="PF11790"/>
    </source>
</evidence>
<keyword evidence="4" id="KW-1185">Reference proteome</keyword>
<dbReference type="Gene3D" id="3.20.20.80">
    <property type="entry name" value="Glycosidases"/>
    <property type="match status" value="1"/>
</dbReference>
<dbReference type="GO" id="GO:0009277">
    <property type="term" value="C:fungal-type cell wall"/>
    <property type="evidence" value="ECO:0007669"/>
    <property type="project" value="TreeGrafter"/>
</dbReference>
<dbReference type="Pfam" id="PF11790">
    <property type="entry name" value="Glyco_hydro_cc"/>
    <property type="match status" value="1"/>
</dbReference>
<dbReference type="AlphaFoldDB" id="A0A3N4LET3"/>
<gene>
    <name evidence="3" type="ORF">P167DRAFT_517261</name>
</gene>
<dbReference type="InParanoid" id="A0A3N4LET3"/>
<dbReference type="InterPro" id="IPR053183">
    <property type="entry name" value="ASL1"/>
</dbReference>
<dbReference type="InterPro" id="IPR024655">
    <property type="entry name" value="Asl1_glyco_hydro_catalytic"/>
</dbReference>
<evidence type="ECO:0000313" key="3">
    <source>
        <dbReference type="EMBL" id="RPB16455.1"/>
    </source>
</evidence>
<feature type="signal peptide" evidence="1">
    <location>
        <begin position="1"/>
        <end position="20"/>
    </location>
</feature>
<feature type="domain" description="Asl1-like glycosyl hydrolase catalytic" evidence="2">
    <location>
        <begin position="36"/>
        <end position="259"/>
    </location>
</feature>
<organism evidence="3 4">
    <name type="scientific">Morchella conica CCBAS932</name>
    <dbReference type="NCBI Taxonomy" id="1392247"/>
    <lineage>
        <taxon>Eukaryota</taxon>
        <taxon>Fungi</taxon>
        <taxon>Dikarya</taxon>
        <taxon>Ascomycota</taxon>
        <taxon>Pezizomycotina</taxon>
        <taxon>Pezizomycetes</taxon>
        <taxon>Pezizales</taxon>
        <taxon>Morchellaceae</taxon>
        <taxon>Morchella</taxon>
    </lineage>
</organism>
<accession>A0A3N4LET3</accession>
<protein>
    <recommendedName>
        <fullName evidence="2">Asl1-like glycosyl hydrolase catalytic domain-containing protein</fullName>
    </recommendedName>
</protein>
<dbReference type="OrthoDB" id="43654at2759"/>
<feature type="chain" id="PRO_5017963970" description="Asl1-like glycosyl hydrolase catalytic domain-containing protein" evidence="1">
    <location>
        <begin position="21"/>
        <end position="295"/>
    </location>
</feature>
<dbReference type="EMBL" id="ML119109">
    <property type="protein sequence ID" value="RPB16455.1"/>
    <property type="molecule type" value="Genomic_DNA"/>
</dbReference>